<dbReference type="PROSITE" id="PS51257">
    <property type="entry name" value="PROKAR_LIPOPROTEIN"/>
    <property type="match status" value="1"/>
</dbReference>
<dbReference type="Proteomes" id="UP000261166">
    <property type="component" value="Unassembled WGS sequence"/>
</dbReference>
<feature type="signal peptide" evidence="2">
    <location>
        <begin position="1"/>
        <end position="20"/>
    </location>
</feature>
<dbReference type="SUPFAM" id="SSF53850">
    <property type="entry name" value="Periplasmic binding protein-like II"/>
    <property type="match status" value="1"/>
</dbReference>
<dbReference type="RefSeq" id="WP_025489015.1">
    <property type="nucleotide sequence ID" value="NZ_CALBAU010000466.1"/>
</dbReference>
<dbReference type="Gene3D" id="3.40.190.10">
    <property type="entry name" value="Periplasmic binding protein-like II"/>
    <property type="match status" value="1"/>
</dbReference>
<keyword evidence="2" id="KW-0732">Signal</keyword>
<dbReference type="InterPro" id="IPR006059">
    <property type="entry name" value="SBP"/>
</dbReference>
<dbReference type="AlphaFoldDB" id="A0A3E3IUF3"/>
<keyword evidence="5" id="KW-1185">Reference proteome</keyword>
<protein>
    <submittedName>
        <fullName evidence="4">Extracellular solute-binding protein</fullName>
    </submittedName>
</protein>
<evidence type="ECO:0000256" key="2">
    <source>
        <dbReference type="SAM" id="SignalP"/>
    </source>
</evidence>
<evidence type="ECO:0000256" key="1">
    <source>
        <dbReference type="SAM" id="MobiDB-lite"/>
    </source>
</evidence>
<dbReference type="PANTHER" id="PTHR43649:SF30">
    <property type="entry name" value="ABC TRANSPORTER SUBSTRATE-BINDING PROTEIN"/>
    <property type="match status" value="1"/>
</dbReference>
<dbReference type="EMBL" id="QVLV01000036">
    <property type="protein sequence ID" value="RGE55817.1"/>
    <property type="molecule type" value="Genomic_DNA"/>
</dbReference>
<accession>A0A3E3IUF3</accession>
<evidence type="ECO:0000313" key="5">
    <source>
        <dbReference type="Proteomes" id="UP000260812"/>
    </source>
</evidence>
<feature type="region of interest" description="Disordered" evidence="1">
    <location>
        <begin position="23"/>
        <end position="66"/>
    </location>
</feature>
<dbReference type="OrthoDB" id="383712at2"/>
<dbReference type="PANTHER" id="PTHR43649">
    <property type="entry name" value="ARABINOSE-BINDING PROTEIN-RELATED"/>
    <property type="match status" value="1"/>
</dbReference>
<feature type="chain" id="PRO_5038233567" evidence="2">
    <location>
        <begin position="21"/>
        <end position="470"/>
    </location>
</feature>
<sequence length="470" mass="51987">MKKKIIAAFICLCMGASALAGCGSSPAATENTAPAVKESQEQATPAEESKAQGTTAKETASEEKEPVELTLWVTSRNSDDWSTEMENKFLEEHPWITLNKVVKEGDPGNEFYQAVAAGTAPDLVNCSFTMMNSFMAAGILEPLNQYTDNWDEWGNFTKEYTDMFTKDGTLYGLPSSVAPMLFGYNKALFKEAGISEPPKTWDEAIEDAKLINNPDKQITGYATLAAEWTEWFFQYYVWQAGGDLTKENEDGTAELTFTDPAVIEAAKYYQRLRSEGVLQSDLTLKFSDLVTNFGLGKIGMMPFAGDWVSEAAANGIDPDDIGLSLPPAGPSEDRTTAIAGICYVINAKIDQAKKDAAWEYIKYYCSKEYLSSYFENLATKGAPNPVIIPRDDMSVTDFYDFPEEYKTVLEEAKSVGRLEFYGKADFGSYVDRAVQKILVDPNADPEKEFAEAQKQCESEALPAFNEANKR</sequence>
<evidence type="ECO:0000313" key="6">
    <source>
        <dbReference type="Proteomes" id="UP000261166"/>
    </source>
</evidence>
<dbReference type="GeneID" id="97990491"/>
<dbReference type="Proteomes" id="UP000260812">
    <property type="component" value="Unassembled WGS sequence"/>
</dbReference>
<name>A0A3E3IUF3_9FIRM</name>
<dbReference type="Pfam" id="PF01547">
    <property type="entry name" value="SBP_bac_1"/>
    <property type="match status" value="1"/>
</dbReference>
<organism evidence="4 6">
    <name type="scientific">Eisenbergiella massiliensis</name>
    <dbReference type="NCBI Taxonomy" id="1720294"/>
    <lineage>
        <taxon>Bacteria</taxon>
        <taxon>Bacillati</taxon>
        <taxon>Bacillota</taxon>
        <taxon>Clostridia</taxon>
        <taxon>Lachnospirales</taxon>
        <taxon>Lachnospiraceae</taxon>
        <taxon>Eisenbergiella</taxon>
    </lineage>
</organism>
<proteinExistence type="predicted"/>
<dbReference type="InterPro" id="IPR050490">
    <property type="entry name" value="Bact_solute-bd_prot1"/>
</dbReference>
<dbReference type="EMBL" id="QVLU01000014">
    <property type="protein sequence ID" value="RGE70694.1"/>
    <property type="molecule type" value="Genomic_DNA"/>
</dbReference>
<evidence type="ECO:0000313" key="3">
    <source>
        <dbReference type="EMBL" id="RGE55817.1"/>
    </source>
</evidence>
<comment type="caution">
    <text evidence="4">The sequence shown here is derived from an EMBL/GenBank/DDBJ whole genome shotgun (WGS) entry which is preliminary data.</text>
</comment>
<evidence type="ECO:0000313" key="4">
    <source>
        <dbReference type="EMBL" id="RGE70694.1"/>
    </source>
</evidence>
<gene>
    <name evidence="4" type="ORF">DWY69_15870</name>
    <name evidence="3" type="ORF">DXC51_27475</name>
</gene>
<reference evidence="4 6" key="1">
    <citation type="submission" date="2018-08" db="EMBL/GenBank/DDBJ databases">
        <title>A genome reference for cultivated species of the human gut microbiota.</title>
        <authorList>
            <person name="Zou Y."/>
            <person name="Xue W."/>
            <person name="Luo G."/>
        </authorList>
    </citation>
    <scope>NUCLEOTIDE SEQUENCE [LARGE SCALE GENOMIC DNA]</scope>
    <source>
        <strain evidence="4 6">AF26-4BH</strain>
        <strain evidence="3">TF05-5AC</strain>
    </source>
</reference>